<proteinExistence type="predicted"/>
<comment type="caution">
    <text evidence="2">The sequence shown here is derived from an EMBL/GenBank/DDBJ whole genome shotgun (WGS) entry which is preliminary data.</text>
</comment>
<accession>A0A0R0CT00</accession>
<protein>
    <submittedName>
        <fullName evidence="2">Uncharacterized protein</fullName>
    </submittedName>
</protein>
<keyword evidence="1" id="KW-1133">Transmembrane helix</keyword>
<name>A0A0R0CT00_9GAMM</name>
<reference evidence="2 3" key="1">
    <citation type="submission" date="2015-05" db="EMBL/GenBank/DDBJ databases">
        <title>Genome sequencing and analysis of members of genus Stenotrophomonas.</title>
        <authorList>
            <person name="Patil P.P."/>
            <person name="Midha S."/>
            <person name="Patil P.B."/>
        </authorList>
    </citation>
    <scope>NUCLEOTIDE SEQUENCE [LARGE SCALE GENOMIC DNA]</scope>
    <source>
        <strain evidence="2 3">DSM 18941</strain>
    </source>
</reference>
<gene>
    <name evidence="2" type="ORF">ABB27_01560</name>
</gene>
<evidence type="ECO:0000256" key="1">
    <source>
        <dbReference type="SAM" id="Phobius"/>
    </source>
</evidence>
<keyword evidence="1" id="KW-0472">Membrane</keyword>
<dbReference type="AlphaFoldDB" id="A0A0R0CT00"/>
<dbReference type="OrthoDB" id="6024419at2"/>
<dbReference type="Proteomes" id="UP000051863">
    <property type="component" value="Unassembled WGS sequence"/>
</dbReference>
<feature type="transmembrane region" description="Helical" evidence="1">
    <location>
        <begin position="6"/>
        <end position="25"/>
    </location>
</feature>
<sequence>MGLITGMIVGGLGGLAAVNILALMARNSGRPHDLTTFTSDENVLAKVDAWANEHGYRLVRDIDGNRVYRKGNNTLTSPMYLEVSQEGRKYSVKSYTQINGFILRGDMALTGDTFIAKLPRSLAKKAQNTLFASLNVPGLP</sequence>
<dbReference type="EMBL" id="LDJJ01000005">
    <property type="protein sequence ID" value="KRG72374.1"/>
    <property type="molecule type" value="Genomic_DNA"/>
</dbReference>
<dbReference type="PATRIC" id="fig|405446.3.peg.2551"/>
<keyword evidence="1" id="KW-0812">Transmembrane</keyword>
<dbReference type="RefSeq" id="WP_057626467.1">
    <property type="nucleotide sequence ID" value="NZ_LDJJ01000005.1"/>
</dbReference>
<keyword evidence="3" id="KW-1185">Reference proteome</keyword>
<organism evidence="2 3">
    <name type="scientific">Stenotrophomonas terrae</name>
    <dbReference type="NCBI Taxonomy" id="405446"/>
    <lineage>
        <taxon>Bacteria</taxon>
        <taxon>Pseudomonadati</taxon>
        <taxon>Pseudomonadota</taxon>
        <taxon>Gammaproteobacteria</taxon>
        <taxon>Lysobacterales</taxon>
        <taxon>Lysobacteraceae</taxon>
        <taxon>Stenotrophomonas</taxon>
    </lineage>
</organism>
<evidence type="ECO:0000313" key="3">
    <source>
        <dbReference type="Proteomes" id="UP000051863"/>
    </source>
</evidence>
<evidence type="ECO:0000313" key="2">
    <source>
        <dbReference type="EMBL" id="KRG72374.1"/>
    </source>
</evidence>